<keyword evidence="2" id="KW-1185">Reference proteome</keyword>
<accession>A0ACC1RY69</accession>
<protein>
    <submittedName>
        <fullName evidence="1">Uncharacterized protein</fullName>
    </submittedName>
</protein>
<proteinExistence type="predicted"/>
<organism evidence="1 2">
    <name type="scientific">Fusarium decemcellulare</name>
    <dbReference type="NCBI Taxonomy" id="57161"/>
    <lineage>
        <taxon>Eukaryota</taxon>
        <taxon>Fungi</taxon>
        <taxon>Dikarya</taxon>
        <taxon>Ascomycota</taxon>
        <taxon>Pezizomycotina</taxon>
        <taxon>Sordariomycetes</taxon>
        <taxon>Hypocreomycetidae</taxon>
        <taxon>Hypocreales</taxon>
        <taxon>Nectriaceae</taxon>
        <taxon>Fusarium</taxon>
        <taxon>Fusarium decemcellulare species complex</taxon>
    </lineage>
</organism>
<name>A0ACC1RY69_9HYPO</name>
<gene>
    <name evidence="1" type="ORF">NM208_g10374</name>
</gene>
<sequence length="67" mass="7039">MAPREEFGVVDGRLNVWGTKGLKLADLSIVPANVGANTNNTAIVVGEKAADIIIKDLGLGQRGRLKP</sequence>
<evidence type="ECO:0000313" key="1">
    <source>
        <dbReference type="EMBL" id="KAJ3528098.1"/>
    </source>
</evidence>
<reference evidence="1" key="1">
    <citation type="submission" date="2022-08" db="EMBL/GenBank/DDBJ databases">
        <title>Genome Sequence of Fusarium decemcellulare.</title>
        <authorList>
            <person name="Buettner E."/>
        </authorList>
    </citation>
    <scope>NUCLEOTIDE SEQUENCE</scope>
    <source>
        <strain evidence="1">Babe19</strain>
    </source>
</reference>
<evidence type="ECO:0000313" key="2">
    <source>
        <dbReference type="Proteomes" id="UP001148629"/>
    </source>
</evidence>
<comment type="caution">
    <text evidence="1">The sequence shown here is derived from an EMBL/GenBank/DDBJ whole genome shotgun (WGS) entry which is preliminary data.</text>
</comment>
<dbReference type="EMBL" id="JANRMS010001458">
    <property type="protein sequence ID" value="KAJ3528098.1"/>
    <property type="molecule type" value="Genomic_DNA"/>
</dbReference>
<dbReference type="Proteomes" id="UP001148629">
    <property type="component" value="Unassembled WGS sequence"/>
</dbReference>